<feature type="transmembrane region" description="Helical" evidence="5">
    <location>
        <begin position="6"/>
        <end position="24"/>
    </location>
</feature>
<organism evidence="6 7">
    <name type="scientific">Nocardiopsis suaedae</name>
    <dbReference type="NCBI Taxonomy" id="3018444"/>
    <lineage>
        <taxon>Bacteria</taxon>
        <taxon>Bacillati</taxon>
        <taxon>Actinomycetota</taxon>
        <taxon>Actinomycetes</taxon>
        <taxon>Streptosporangiales</taxon>
        <taxon>Nocardiopsidaceae</taxon>
        <taxon>Nocardiopsis</taxon>
    </lineage>
</organism>
<comment type="caution">
    <text evidence="6">The sequence shown here is derived from an EMBL/GenBank/DDBJ whole genome shotgun (WGS) entry which is preliminary data.</text>
</comment>
<accession>A0ABT4TGJ2</accession>
<keyword evidence="7" id="KW-1185">Reference proteome</keyword>
<comment type="subcellular location">
    <subcellularLocation>
        <location evidence="1">Membrane</location>
        <topology evidence="1">Multi-pass membrane protein</topology>
    </subcellularLocation>
</comment>
<feature type="transmembrane region" description="Helical" evidence="5">
    <location>
        <begin position="94"/>
        <end position="113"/>
    </location>
</feature>
<dbReference type="Proteomes" id="UP001165685">
    <property type="component" value="Unassembled WGS sequence"/>
</dbReference>
<dbReference type="Pfam" id="PF13564">
    <property type="entry name" value="DoxX_2"/>
    <property type="match status" value="1"/>
</dbReference>
<evidence type="ECO:0000313" key="7">
    <source>
        <dbReference type="Proteomes" id="UP001165685"/>
    </source>
</evidence>
<feature type="transmembrane region" description="Helical" evidence="5">
    <location>
        <begin position="69"/>
        <end position="87"/>
    </location>
</feature>
<gene>
    <name evidence="6" type="ORF">O4U47_04755</name>
</gene>
<keyword evidence="2 5" id="KW-0812">Transmembrane</keyword>
<evidence type="ECO:0000256" key="1">
    <source>
        <dbReference type="ARBA" id="ARBA00004141"/>
    </source>
</evidence>
<evidence type="ECO:0000256" key="2">
    <source>
        <dbReference type="ARBA" id="ARBA00022692"/>
    </source>
</evidence>
<name>A0ABT4TGJ2_9ACTN</name>
<keyword evidence="3 5" id="KW-1133">Transmembrane helix</keyword>
<dbReference type="InterPro" id="IPR032808">
    <property type="entry name" value="DoxX"/>
</dbReference>
<evidence type="ECO:0000256" key="3">
    <source>
        <dbReference type="ARBA" id="ARBA00022989"/>
    </source>
</evidence>
<proteinExistence type="predicted"/>
<evidence type="ECO:0000256" key="5">
    <source>
        <dbReference type="SAM" id="Phobius"/>
    </source>
</evidence>
<dbReference type="EMBL" id="JAQFWP010000006">
    <property type="protein sequence ID" value="MDA2803812.1"/>
    <property type="molecule type" value="Genomic_DNA"/>
</dbReference>
<keyword evidence="4 5" id="KW-0472">Membrane</keyword>
<reference evidence="6" key="1">
    <citation type="submission" date="2023-01" db="EMBL/GenBank/DDBJ databases">
        <title>Draft genome sequence of Nocardiopsis sp. LSu2-4 isolated from halophytes.</title>
        <authorList>
            <person name="Duangmal K."/>
            <person name="Chantavorakit T."/>
        </authorList>
    </citation>
    <scope>NUCLEOTIDE SEQUENCE</scope>
    <source>
        <strain evidence="6">LSu2-4</strain>
    </source>
</reference>
<evidence type="ECO:0000313" key="6">
    <source>
        <dbReference type="EMBL" id="MDA2803812.1"/>
    </source>
</evidence>
<evidence type="ECO:0000256" key="4">
    <source>
        <dbReference type="ARBA" id="ARBA00023136"/>
    </source>
</evidence>
<dbReference type="RefSeq" id="WP_270676302.1">
    <property type="nucleotide sequence ID" value="NZ_JAQFWP010000006.1"/>
</dbReference>
<protein>
    <submittedName>
        <fullName evidence="6">DoxX family protein</fullName>
    </submittedName>
</protein>
<sequence>MTIAYIAVTVLAAAMVGFSAVVLYREADWIVTAMKIYGVPRSWWPWLSAAKAAGALGLLVGLLVPAVGVAAGVGLLLYFIGAGITVLRARRYSHIPAPLLYLAPVAASLWLGAAV</sequence>